<evidence type="ECO:0000313" key="1">
    <source>
        <dbReference type="EMBL" id="VEL23013.1"/>
    </source>
</evidence>
<comment type="caution">
    <text evidence="1">The sequence shown here is derived from an EMBL/GenBank/DDBJ whole genome shotgun (WGS) entry which is preliminary data.</text>
</comment>
<dbReference type="AlphaFoldDB" id="A0A3S5AG60"/>
<keyword evidence="2" id="KW-1185">Reference proteome</keyword>
<proteinExistence type="predicted"/>
<gene>
    <name evidence="1" type="ORF">PXEA_LOCUS16453</name>
</gene>
<accession>A0A3S5AG60</accession>
<evidence type="ECO:0000313" key="2">
    <source>
        <dbReference type="Proteomes" id="UP000784294"/>
    </source>
</evidence>
<dbReference type="Proteomes" id="UP000784294">
    <property type="component" value="Unassembled WGS sequence"/>
</dbReference>
<protein>
    <submittedName>
        <fullName evidence="1">Uncharacterized protein</fullName>
    </submittedName>
</protein>
<feature type="non-terminal residue" evidence="1">
    <location>
        <position position="183"/>
    </location>
</feature>
<reference evidence="1" key="1">
    <citation type="submission" date="2018-11" db="EMBL/GenBank/DDBJ databases">
        <authorList>
            <consortium name="Pathogen Informatics"/>
        </authorList>
    </citation>
    <scope>NUCLEOTIDE SEQUENCE</scope>
</reference>
<name>A0A3S5AG60_9PLAT</name>
<organism evidence="1 2">
    <name type="scientific">Protopolystoma xenopodis</name>
    <dbReference type="NCBI Taxonomy" id="117903"/>
    <lineage>
        <taxon>Eukaryota</taxon>
        <taxon>Metazoa</taxon>
        <taxon>Spiralia</taxon>
        <taxon>Lophotrochozoa</taxon>
        <taxon>Platyhelminthes</taxon>
        <taxon>Monogenea</taxon>
        <taxon>Polyopisthocotylea</taxon>
        <taxon>Polystomatidea</taxon>
        <taxon>Polystomatidae</taxon>
        <taxon>Protopolystoma</taxon>
    </lineage>
</organism>
<sequence length="183" mass="19705">MSRSLEMSIPVVERLSWDQASLFSCLRLFSKSVQAVREIIADFFIFQSIHQVSLKENVNTLLDIPLSGVFLIQGQSSRCIPVNCLAGKCDTSSSLGPGMARSYAKARRMRHKSGSSDKPLTSCNQASFIGSACSAIGVNDGPGSDTPFTQSSSSAAKFTVTSPKLVLIDAGRINLDSMDRDFS</sequence>
<dbReference type="EMBL" id="CAAALY010059556">
    <property type="protein sequence ID" value="VEL23013.1"/>
    <property type="molecule type" value="Genomic_DNA"/>
</dbReference>